<dbReference type="InterPro" id="IPR011712">
    <property type="entry name" value="Sig_transdc_His_kin_sub3_dim/P"/>
</dbReference>
<accession>A0A1G9ADD3</accession>
<evidence type="ECO:0000259" key="8">
    <source>
        <dbReference type="PROSITE" id="PS50112"/>
    </source>
</evidence>
<dbReference type="EC" id="2.7.13.3" evidence="2"/>
<dbReference type="InterPro" id="IPR003594">
    <property type="entry name" value="HATPase_dom"/>
</dbReference>
<feature type="domain" description="PAS" evidence="8">
    <location>
        <begin position="946"/>
        <end position="997"/>
    </location>
</feature>
<evidence type="ECO:0000256" key="2">
    <source>
        <dbReference type="ARBA" id="ARBA00012438"/>
    </source>
</evidence>
<feature type="domain" description="PAC" evidence="9">
    <location>
        <begin position="225"/>
        <end position="276"/>
    </location>
</feature>
<evidence type="ECO:0000256" key="3">
    <source>
        <dbReference type="ARBA" id="ARBA00022553"/>
    </source>
</evidence>
<dbReference type="InterPro" id="IPR036890">
    <property type="entry name" value="HATPase_C_sf"/>
</dbReference>
<dbReference type="SMART" id="SM00091">
    <property type="entry name" value="PAS"/>
    <property type="match status" value="8"/>
</dbReference>
<dbReference type="Pfam" id="PF13188">
    <property type="entry name" value="PAS_8"/>
    <property type="match status" value="1"/>
</dbReference>
<feature type="domain" description="PAC" evidence="9">
    <location>
        <begin position="600"/>
        <end position="651"/>
    </location>
</feature>
<dbReference type="SMART" id="SM00086">
    <property type="entry name" value="PAC"/>
    <property type="match status" value="7"/>
</dbReference>
<feature type="domain" description="PAS" evidence="8">
    <location>
        <begin position="1075"/>
        <end position="1120"/>
    </location>
</feature>
<dbReference type="CDD" id="cd00130">
    <property type="entry name" value="PAS"/>
    <property type="match status" value="7"/>
</dbReference>
<feature type="domain" description="PAC" evidence="9">
    <location>
        <begin position="1023"/>
        <end position="1074"/>
    </location>
</feature>
<dbReference type="OrthoDB" id="9797605at2"/>
<feature type="coiled-coil region" evidence="6">
    <location>
        <begin position="1195"/>
        <end position="1222"/>
    </location>
</feature>
<dbReference type="GO" id="GO:0000155">
    <property type="term" value="F:phosphorelay sensor kinase activity"/>
    <property type="evidence" value="ECO:0007669"/>
    <property type="project" value="InterPro"/>
</dbReference>
<protein>
    <recommendedName>
        <fullName evidence="2">histidine kinase</fullName>
        <ecNumber evidence="2">2.7.13.3</ecNumber>
    </recommendedName>
</protein>
<dbReference type="InterPro" id="IPR052162">
    <property type="entry name" value="Sensor_kinase/Photoreceptor"/>
</dbReference>
<feature type="domain" description="PAC" evidence="9">
    <location>
        <begin position="351"/>
        <end position="403"/>
    </location>
</feature>
<dbReference type="PROSITE" id="PS50112">
    <property type="entry name" value="PAS"/>
    <property type="match status" value="6"/>
</dbReference>
<dbReference type="Pfam" id="PF13426">
    <property type="entry name" value="PAS_9"/>
    <property type="match status" value="1"/>
</dbReference>
<dbReference type="InterPro" id="IPR003018">
    <property type="entry name" value="GAF"/>
</dbReference>
<feature type="domain" description="Histidine kinase" evidence="7">
    <location>
        <begin position="1230"/>
        <end position="1420"/>
    </location>
</feature>
<dbReference type="Gene3D" id="3.30.450.40">
    <property type="match status" value="1"/>
</dbReference>
<dbReference type="EMBL" id="FNFD01000005">
    <property type="protein sequence ID" value="SDK24535.1"/>
    <property type="molecule type" value="Genomic_DNA"/>
</dbReference>
<evidence type="ECO:0000256" key="4">
    <source>
        <dbReference type="ARBA" id="ARBA00022679"/>
    </source>
</evidence>
<dbReference type="RefSeq" id="WP_084335193.1">
    <property type="nucleotide sequence ID" value="NZ_MUNN01000021.1"/>
</dbReference>
<evidence type="ECO:0000313" key="11">
    <source>
        <dbReference type="Proteomes" id="UP000198706"/>
    </source>
</evidence>
<dbReference type="Proteomes" id="UP000198706">
    <property type="component" value="Unassembled WGS sequence"/>
</dbReference>
<dbReference type="GO" id="GO:0046983">
    <property type="term" value="F:protein dimerization activity"/>
    <property type="evidence" value="ECO:0007669"/>
    <property type="project" value="InterPro"/>
</dbReference>
<feature type="domain" description="PAS" evidence="8">
    <location>
        <begin position="523"/>
        <end position="597"/>
    </location>
</feature>
<dbReference type="STRING" id="137658.SAMN05216186_105153"/>
<keyword evidence="5" id="KW-0418">Kinase</keyword>
<dbReference type="InterPro" id="IPR005467">
    <property type="entry name" value="His_kinase_dom"/>
</dbReference>
<comment type="catalytic activity">
    <reaction evidence="1">
        <text>ATP + protein L-histidine = ADP + protein N-phospho-L-histidine.</text>
        <dbReference type="EC" id="2.7.13.3"/>
    </reaction>
</comment>
<gene>
    <name evidence="10" type="ORF">SAMN05216186_105153</name>
</gene>
<name>A0A1G9ADD3_9PSED</name>
<dbReference type="SUPFAM" id="SSF55785">
    <property type="entry name" value="PYP-like sensor domain (PAS domain)"/>
    <property type="match status" value="8"/>
</dbReference>
<keyword evidence="4" id="KW-0808">Transferase</keyword>
<dbReference type="Pfam" id="PF08448">
    <property type="entry name" value="PAS_4"/>
    <property type="match status" value="4"/>
</dbReference>
<evidence type="ECO:0000256" key="5">
    <source>
        <dbReference type="ARBA" id="ARBA00022777"/>
    </source>
</evidence>
<dbReference type="InterPro" id="IPR035965">
    <property type="entry name" value="PAS-like_dom_sf"/>
</dbReference>
<dbReference type="Pfam" id="PF08447">
    <property type="entry name" value="PAS_3"/>
    <property type="match status" value="2"/>
</dbReference>
<feature type="domain" description="PAS" evidence="8">
    <location>
        <begin position="277"/>
        <end position="347"/>
    </location>
</feature>
<dbReference type="InterPro" id="IPR001610">
    <property type="entry name" value="PAC"/>
</dbReference>
<proteinExistence type="predicted"/>
<dbReference type="Gene3D" id="1.20.5.1930">
    <property type="match status" value="1"/>
</dbReference>
<evidence type="ECO:0000256" key="6">
    <source>
        <dbReference type="SAM" id="Coils"/>
    </source>
</evidence>
<dbReference type="PANTHER" id="PTHR43304">
    <property type="entry name" value="PHYTOCHROME-LIKE PROTEIN CPH1"/>
    <property type="match status" value="1"/>
</dbReference>
<keyword evidence="11" id="KW-1185">Reference proteome</keyword>
<dbReference type="InterPro" id="IPR000700">
    <property type="entry name" value="PAS-assoc_C"/>
</dbReference>
<dbReference type="PANTHER" id="PTHR43304:SF1">
    <property type="entry name" value="PAC DOMAIN-CONTAINING PROTEIN"/>
    <property type="match status" value="1"/>
</dbReference>
<dbReference type="InterPro" id="IPR029016">
    <property type="entry name" value="GAF-like_dom_sf"/>
</dbReference>
<organism evidence="10 11">
    <name type="scientific">Pseudomonas indica</name>
    <dbReference type="NCBI Taxonomy" id="137658"/>
    <lineage>
        <taxon>Bacteria</taxon>
        <taxon>Pseudomonadati</taxon>
        <taxon>Pseudomonadota</taxon>
        <taxon>Gammaproteobacteria</taxon>
        <taxon>Pseudomonadales</taxon>
        <taxon>Pseudomonadaceae</taxon>
        <taxon>Pseudomonas</taxon>
    </lineage>
</organism>
<keyword evidence="3" id="KW-0597">Phosphoprotein</keyword>
<dbReference type="PROSITE" id="PS50113">
    <property type="entry name" value="PAC"/>
    <property type="match status" value="4"/>
</dbReference>
<reference evidence="10 11" key="1">
    <citation type="submission" date="2016-10" db="EMBL/GenBank/DDBJ databases">
        <authorList>
            <person name="de Groot N.N."/>
        </authorList>
    </citation>
    <scope>NUCLEOTIDE SEQUENCE [LARGE SCALE GENOMIC DNA]</scope>
    <source>
        <strain evidence="10 11">JCM 21544</strain>
    </source>
</reference>
<dbReference type="InterPro" id="IPR000014">
    <property type="entry name" value="PAS"/>
</dbReference>
<dbReference type="Pfam" id="PF07730">
    <property type="entry name" value="HisKA_3"/>
    <property type="match status" value="1"/>
</dbReference>
<dbReference type="GO" id="GO:0016020">
    <property type="term" value="C:membrane"/>
    <property type="evidence" value="ECO:0007669"/>
    <property type="project" value="InterPro"/>
</dbReference>
<dbReference type="SUPFAM" id="SSF55874">
    <property type="entry name" value="ATPase domain of HSP90 chaperone/DNA topoisomerase II/histidine kinase"/>
    <property type="match status" value="1"/>
</dbReference>
<dbReference type="InterPro" id="IPR013656">
    <property type="entry name" value="PAS_4"/>
</dbReference>
<dbReference type="Gene3D" id="3.30.565.10">
    <property type="entry name" value="Histidine kinase-like ATPase, C-terminal domain"/>
    <property type="match status" value="1"/>
</dbReference>
<keyword evidence="6" id="KW-0175">Coiled coil</keyword>
<sequence length="1425" mass="160678">MSSGVTNEVAQAMQGSEWLQDALVGMSTGVALLAGNGSFVRANPALCAITGFSETELAGRNIQDLLAPEDVEAFHKEWEQALRNGATRIQVESNYLDKQGRTLRGLTHLSFQRHDGQVRHIVLEITETTERRKAEAQRLRERLEQNQWLEKVTETAPGVIGIYRQGADGRHSVPSWSTRGYEKLFGLNPAELVDDVSPLFKQIHPGDYERVMATIAESARTLEPWRCEYRIRHPERGIVWIEGRSQPTIESDGSIIWYGFLHDVTERKQIEQALRESEERFRKAFECAGIGMALLSMEGRWLSANRTLCDMLGYTEAELLQTTSQALTHPDDQDKGRELLRQIANEASLPQHIEKRYRHRDGHFVWVRLAANVVTSPHDTPPYYVSFFEDITQDKAAQERLALLDFALDHVHEAAYVLDMQARFHYVNHEACRSLGYSEKDLLGMSIPDIAPDYSLTAAIEKLIAIREDGTGTFETVHRTRAGDIFPVEVTVSYFTFNGKEYNLALARDISRRKRLEAERQERERHYREVFENSSDCLYLLEVTEDERFRYLEINAAFERVSGWPRSQLIGRFLGEFAEESTSSFVLGELRRALRSGASVEWESELMLGAGPRTIAGTMIPVRDEHGRIYRVVGVSRDITESKHMEELLRAREQQFRTLAENSPHIIVRYDRDLRRIYVNKTHERELGVSREKTMHAPVEVGWGAITPIETYKAILTGVLQTGQPAEAIIEWPSIETGEIISYATQFVAEKGLNGEIVSVLAKCYNVTAMKKHERQEEARLRIFEHLAHGGSLPEVLTLVAEYMEKTRPDFLAAIMLMDDDKKHLVFGAAPSLPESYNSKLGRVPIGEGIGTCGTCAWRKETVITEDISADPNWRTFSPSAVDAGLMACWSEPILDSSGEVLGTFCIYLPKPGRPTEEDLRQVHQVTHLAAIAIQRKRDETRLKESEQRYREIFDNSMDALFLLEVTQGGEFRSIEVNPAGAKLLGIPHAGLIGQTLEEALPGQLAQRAIAKYHTCLKTGTPIDEEIRLHLPIGTRDFHLTLIPLHHESGHVYRVIGIARDITERKRAEQILHRREEEFRALVENAPDFISRYDTKARCLYANPAFENLLGVTLADLRGKRLNAIPDTFVTSSQMSDEIMRVASSGIPAEAELLFDGLHNEQQHPIVQHVRLVPECDRNGSVTSILAIGRDISAIRAAERSLEESHARLRDLSRRRETAREEERKRIAREIHDELGQHLTALRMGISLLRFQFGKNNPLLVKRIQGLMTLVDKTIRVVRNVASSLRPAALNMGLPLALEWLVTEFTEHTGLECHLEIPKEPLQIDDEHATAAFRVVQESLTNIARHAAASRVDISLSCNSGSYLLEIADNGKGFDTTAPRKKTFGLVGMQERGLMLGGKVSIISSPGNGTTIRLQMPVNIAQETP</sequence>
<dbReference type="SMART" id="SM00387">
    <property type="entry name" value="HATPase_c"/>
    <property type="match status" value="1"/>
</dbReference>
<dbReference type="Pfam" id="PF13185">
    <property type="entry name" value="GAF_2"/>
    <property type="match status" value="1"/>
</dbReference>
<evidence type="ECO:0000259" key="7">
    <source>
        <dbReference type="PROSITE" id="PS50109"/>
    </source>
</evidence>
<dbReference type="SUPFAM" id="SSF55781">
    <property type="entry name" value="GAF domain-like"/>
    <property type="match status" value="1"/>
</dbReference>
<dbReference type="CDD" id="cd16917">
    <property type="entry name" value="HATPase_UhpB-NarQ-NarX-like"/>
    <property type="match status" value="1"/>
</dbReference>
<dbReference type="NCBIfam" id="TIGR00229">
    <property type="entry name" value="sensory_box"/>
    <property type="match status" value="7"/>
</dbReference>
<evidence type="ECO:0000256" key="1">
    <source>
        <dbReference type="ARBA" id="ARBA00000085"/>
    </source>
</evidence>
<feature type="domain" description="PAS" evidence="8">
    <location>
        <begin position="400"/>
        <end position="446"/>
    </location>
</feature>
<dbReference type="PROSITE" id="PS50109">
    <property type="entry name" value="HIS_KIN"/>
    <property type="match status" value="1"/>
</dbReference>
<feature type="domain" description="PAS" evidence="8">
    <location>
        <begin position="15"/>
        <end position="85"/>
    </location>
</feature>
<evidence type="ECO:0000259" key="9">
    <source>
        <dbReference type="PROSITE" id="PS50113"/>
    </source>
</evidence>
<dbReference type="SMART" id="SM00065">
    <property type="entry name" value="GAF"/>
    <property type="match status" value="1"/>
</dbReference>
<dbReference type="Gene3D" id="3.30.450.20">
    <property type="entry name" value="PAS domain"/>
    <property type="match status" value="8"/>
</dbReference>
<dbReference type="InterPro" id="IPR013655">
    <property type="entry name" value="PAS_fold_3"/>
</dbReference>
<dbReference type="Pfam" id="PF02518">
    <property type="entry name" value="HATPase_c"/>
    <property type="match status" value="1"/>
</dbReference>
<evidence type="ECO:0000313" key="10">
    <source>
        <dbReference type="EMBL" id="SDK24535.1"/>
    </source>
</evidence>